<comment type="caution">
    <text evidence="1">The sequence shown here is derived from an EMBL/GenBank/DDBJ whole genome shotgun (WGS) entry which is preliminary data.</text>
</comment>
<proteinExistence type="predicted"/>
<gene>
    <name evidence="1" type="ORF">GCM10011322_47750</name>
</gene>
<dbReference type="AlphaFoldDB" id="A0A917QLC2"/>
<evidence type="ECO:0000313" key="1">
    <source>
        <dbReference type="EMBL" id="GGK55578.1"/>
    </source>
</evidence>
<protein>
    <submittedName>
        <fullName evidence="1">Uncharacterized protein</fullName>
    </submittedName>
</protein>
<dbReference type="Pfam" id="PF19541">
    <property type="entry name" value="DUF6065"/>
    <property type="match status" value="1"/>
</dbReference>
<keyword evidence="2" id="KW-1185">Reference proteome</keyword>
<organism evidence="1 2">
    <name type="scientific">Salinarimonas ramus</name>
    <dbReference type="NCBI Taxonomy" id="690164"/>
    <lineage>
        <taxon>Bacteria</taxon>
        <taxon>Pseudomonadati</taxon>
        <taxon>Pseudomonadota</taxon>
        <taxon>Alphaproteobacteria</taxon>
        <taxon>Hyphomicrobiales</taxon>
        <taxon>Salinarimonadaceae</taxon>
        <taxon>Salinarimonas</taxon>
    </lineage>
</organism>
<name>A0A917QLC2_9HYPH</name>
<dbReference type="InterPro" id="IPR045709">
    <property type="entry name" value="DUF6065"/>
</dbReference>
<reference evidence="1 2" key="1">
    <citation type="journal article" date="2014" name="Int. J. Syst. Evol. Microbiol.">
        <title>Complete genome sequence of Corynebacterium casei LMG S-19264T (=DSM 44701T), isolated from a smear-ripened cheese.</title>
        <authorList>
            <consortium name="US DOE Joint Genome Institute (JGI-PGF)"/>
            <person name="Walter F."/>
            <person name="Albersmeier A."/>
            <person name="Kalinowski J."/>
            <person name="Ruckert C."/>
        </authorList>
    </citation>
    <scope>NUCLEOTIDE SEQUENCE [LARGE SCALE GENOMIC DNA]</scope>
    <source>
        <strain evidence="1 2">CGMCC 1.9161</strain>
    </source>
</reference>
<dbReference type="Proteomes" id="UP000600449">
    <property type="component" value="Unassembled WGS sequence"/>
</dbReference>
<accession>A0A917QLC2</accession>
<evidence type="ECO:0000313" key="2">
    <source>
        <dbReference type="Proteomes" id="UP000600449"/>
    </source>
</evidence>
<dbReference type="EMBL" id="BMMF01000024">
    <property type="protein sequence ID" value="GGK55578.1"/>
    <property type="molecule type" value="Genomic_DNA"/>
</dbReference>
<sequence>MLFGKRAAGIRFLCRPEDEGVLAPPVPAKAYIPGWFRRLPAIDESRLSTGDSGITVKRCMPFLDAMTTGWILPLAATVRLEIAKGGSDLTAGWDFDRTLVSNHGPHQVMGHPLAKRPPCKFHNYWTIVTPPGWSCLFVDPLNRPNDVFQVVAGIVDTDTYASEIHFPFFATGADGLHVIEKGSPLVQVVPFRRADVGLRAEIRAETPAEASARSRVLRNTRAASGWYREHARARR</sequence>
<dbReference type="RefSeq" id="WP_188915799.1">
    <property type="nucleotide sequence ID" value="NZ_BMMF01000024.1"/>
</dbReference>